<dbReference type="RefSeq" id="WP_321535419.1">
    <property type="nucleotide sequence ID" value="NZ_JARGDL010000005.1"/>
</dbReference>
<feature type="transmembrane region" description="Helical" evidence="1">
    <location>
        <begin position="163"/>
        <end position="182"/>
    </location>
</feature>
<name>A0AAE3NZL1_9BACT</name>
<dbReference type="AlphaFoldDB" id="A0AAE3NZL1"/>
<keyword evidence="1" id="KW-0472">Membrane</keyword>
<feature type="chain" id="PRO_5042268206" description="DUF5683 domain-containing protein" evidence="2">
    <location>
        <begin position="18"/>
        <end position="265"/>
    </location>
</feature>
<comment type="caution">
    <text evidence="3">The sequence shown here is derived from an EMBL/GenBank/DDBJ whole genome shotgun (WGS) entry which is preliminary data.</text>
</comment>
<keyword evidence="2" id="KW-0732">Signal</keyword>
<accession>A0AAE3NZL1</accession>
<evidence type="ECO:0008006" key="5">
    <source>
        <dbReference type="Google" id="ProtNLM"/>
    </source>
</evidence>
<keyword evidence="1" id="KW-0812">Transmembrane</keyword>
<evidence type="ECO:0000313" key="4">
    <source>
        <dbReference type="Proteomes" id="UP001221302"/>
    </source>
</evidence>
<protein>
    <recommendedName>
        <fullName evidence="5">DUF5683 domain-containing protein</fullName>
    </recommendedName>
</protein>
<proteinExistence type="predicted"/>
<evidence type="ECO:0000256" key="1">
    <source>
        <dbReference type="SAM" id="Phobius"/>
    </source>
</evidence>
<gene>
    <name evidence="3" type="ORF">P0M35_05795</name>
</gene>
<reference evidence="3" key="1">
    <citation type="submission" date="2023-03" db="EMBL/GenBank/DDBJ databases">
        <title>Stygiobacter electus gen. nov., sp. nov., facultatively anaerobic thermotolerant bacterium of the class Ignavibacteria from a well of Yessentuki mineral water deposit.</title>
        <authorList>
            <person name="Podosokorskaya O.A."/>
            <person name="Elcheninov A.G."/>
            <person name="Petrova N.F."/>
            <person name="Zavarzina D.G."/>
            <person name="Kublanov I.V."/>
            <person name="Merkel A.Y."/>
        </authorList>
    </citation>
    <scope>NUCLEOTIDE SEQUENCE</scope>
    <source>
        <strain evidence="3">09-Me</strain>
    </source>
</reference>
<organism evidence="3 4">
    <name type="scientific">Stygiobacter electus</name>
    <dbReference type="NCBI Taxonomy" id="3032292"/>
    <lineage>
        <taxon>Bacteria</taxon>
        <taxon>Pseudomonadati</taxon>
        <taxon>Ignavibacteriota</taxon>
        <taxon>Ignavibacteria</taxon>
        <taxon>Ignavibacteriales</taxon>
        <taxon>Melioribacteraceae</taxon>
        <taxon>Stygiobacter</taxon>
    </lineage>
</organism>
<evidence type="ECO:0000256" key="2">
    <source>
        <dbReference type="SAM" id="SignalP"/>
    </source>
</evidence>
<keyword evidence="1" id="KW-1133">Transmembrane helix</keyword>
<feature type="signal peptide" evidence="2">
    <location>
        <begin position="1"/>
        <end position="17"/>
    </location>
</feature>
<keyword evidence="4" id="KW-1185">Reference proteome</keyword>
<sequence>MIKKFFFVFFAASILLAQTNSLQEIKKLYEDYEYEKVIQQSNELLNDSQLPDSLKIDLYFMRAVSFFAIGNENLSRSNFENIFQLNKNYTPDLAKLSPKITNFFDEVKKEFLKKEEEKTYSPENLEKLKQLAIEREDELKFSMLKNIFLPGWGQVSLNNKNKGYALVGFSIVNLTAAIYFIIDTNKKENDYLNEIDKNLMPIKYSNYNDSYKKRNILISTFALVWIYSQLDLLLNNKYKIQQNLPEVNLSVEDKNLFKLNFKLNF</sequence>
<evidence type="ECO:0000313" key="3">
    <source>
        <dbReference type="EMBL" id="MDF1611652.1"/>
    </source>
</evidence>
<dbReference type="Proteomes" id="UP001221302">
    <property type="component" value="Unassembled WGS sequence"/>
</dbReference>
<dbReference type="EMBL" id="JARGDL010000005">
    <property type="protein sequence ID" value="MDF1611652.1"/>
    <property type="molecule type" value="Genomic_DNA"/>
</dbReference>